<feature type="domain" description="SH3" evidence="6">
    <location>
        <begin position="32"/>
        <end position="92"/>
    </location>
</feature>
<dbReference type="InterPro" id="IPR001452">
    <property type="entry name" value="SH3_domain"/>
</dbReference>
<accession>A0A9D3LYA1</accession>
<evidence type="ECO:0000313" key="7">
    <source>
        <dbReference type="EMBL" id="KAG5838387.1"/>
    </source>
</evidence>
<dbReference type="InterPro" id="IPR036860">
    <property type="entry name" value="SH2_dom_sf"/>
</dbReference>
<dbReference type="EMBL" id="JAFIRN010000012">
    <property type="protein sequence ID" value="KAG5838387.1"/>
    <property type="molecule type" value="Genomic_DNA"/>
</dbReference>
<feature type="region of interest" description="Disordered" evidence="4">
    <location>
        <begin position="1"/>
        <end position="26"/>
    </location>
</feature>
<dbReference type="Pfam" id="PF00017">
    <property type="entry name" value="SH2"/>
    <property type="match status" value="1"/>
</dbReference>
<evidence type="ECO:0000256" key="3">
    <source>
        <dbReference type="PROSITE-ProRule" id="PRU00192"/>
    </source>
</evidence>
<name>A0A9D3LYA1_ANGAN</name>
<evidence type="ECO:0000313" key="8">
    <source>
        <dbReference type="Proteomes" id="UP001044222"/>
    </source>
</evidence>
<gene>
    <name evidence="7" type="ORF">ANANG_G00223180</name>
</gene>
<evidence type="ECO:0000259" key="5">
    <source>
        <dbReference type="PROSITE" id="PS50001"/>
    </source>
</evidence>
<keyword evidence="2" id="KW-0727">SH2 domain</keyword>
<evidence type="ECO:0000256" key="4">
    <source>
        <dbReference type="SAM" id="MobiDB-lite"/>
    </source>
</evidence>
<dbReference type="InterPro" id="IPR043539">
    <property type="entry name" value="Grb2-like"/>
</dbReference>
<organism evidence="7 8">
    <name type="scientific">Anguilla anguilla</name>
    <name type="common">European freshwater eel</name>
    <name type="synonym">Muraena anguilla</name>
    <dbReference type="NCBI Taxonomy" id="7936"/>
    <lineage>
        <taxon>Eukaryota</taxon>
        <taxon>Metazoa</taxon>
        <taxon>Chordata</taxon>
        <taxon>Craniata</taxon>
        <taxon>Vertebrata</taxon>
        <taxon>Euteleostomi</taxon>
        <taxon>Actinopterygii</taxon>
        <taxon>Neopterygii</taxon>
        <taxon>Teleostei</taxon>
        <taxon>Anguilliformes</taxon>
        <taxon>Anguillidae</taxon>
        <taxon>Anguilla</taxon>
    </lineage>
</organism>
<evidence type="ECO:0000259" key="6">
    <source>
        <dbReference type="PROSITE" id="PS50002"/>
    </source>
</evidence>
<dbReference type="SMART" id="SM00326">
    <property type="entry name" value="SH3"/>
    <property type="match status" value="1"/>
</dbReference>
<dbReference type="PANTHER" id="PTHR46037">
    <property type="entry name" value="PROTEIN ENHANCER OF SEVENLESS 2B"/>
    <property type="match status" value="1"/>
</dbReference>
<keyword evidence="8" id="KW-1185">Reference proteome</keyword>
<dbReference type="InterPro" id="IPR000980">
    <property type="entry name" value="SH2"/>
</dbReference>
<dbReference type="PROSITE" id="PS50001">
    <property type="entry name" value="SH2"/>
    <property type="match status" value="1"/>
</dbReference>
<evidence type="ECO:0008006" key="9">
    <source>
        <dbReference type="Google" id="ProtNLM"/>
    </source>
</evidence>
<proteinExistence type="predicted"/>
<dbReference type="Gene3D" id="3.30.505.10">
    <property type="entry name" value="SH2 domain"/>
    <property type="match status" value="1"/>
</dbReference>
<keyword evidence="1 3" id="KW-0728">SH3 domain</keyword>
<dbReference type="Proteomes" id="UP001044222">
    <property type="component" value="Chromosome 12"/>
</dbReference>
<dbReference type="AlphaFoldDB" id="A0A9D3LYA1"/>
<dbReference type="SMART" id="SM00252">
    <property type="entry name" value="SH2"/>
    <property type="match status" value="1"/>
</dbReference>
<dbReference type="PRINTS" id="PR00401">
    <property type="entry name" value="SH2DOMAIN"/>
</dbReference>
<sequence>MGSRSSKDRRSSNSQASLLSQEVNAEPAAVDDNRHVVVSLYNYPSEELTDCLIRVGEKLNILSEEGDWWRVSSSATGKESYIPSNYTAKVFHRWQFKGISREKAEELLLLPYNQAGSFLIRESQTCIGTHSLSIKRSIGSGRASVKHYRIHQLQNGWYYISPRLTFSSLTQLVDHYSEVADGLCCLLGEPCFIFGSNNVPVTTSAPPMAVRKATLNWKDVDSSMIFSKDKVDTEESLVSEGLREAINSYLFMTNEGNCEDCELSWNT</sequence>
<dbReference type="Gene3D" id="2.30.30.40">
    <property type="entry name" value="SH3 Domains"/>
    <property type="match status" value="1"/>
</dbReference>
<comment type="caution">
    <text evidence="7">The sequence shown here is derived from an EMBL/GenBank/DDBJ whole genome shotgun (WGS) entry which is preliminary data.</text>
</comment>
<feature type="compositionally biased region" description="Basic and acidic residues" evidence="4">
    <location>
        <begin position="1"/>
        <end position="11"/>
    </location>
</feature>
<dbReference type="SUPFAM" id="SSF55550">
    <property type="entry name" value="SH2 domain"/>
    <property type="match status" value="1"/>
</dbReference>
<dbReference type="PRINTS" id="PR00452">
    <property type="entry name" value="SH3DOMAIN"/>
</dbReference>
<evidence type="ECO:0000256" key="1">
    <source>
        <dbReference type="ARBA" id="ARBA00022443"/>
    </source>
</evidence>
<dbReference type="PROSITE" id="PS50002">
    <property type="entry name" value="SH3"/>
    <property type="match status" value="1"/>
</dbReference>
<protein>
    <recommendedName>
        <fullName evidence="9">Src-like-adapter 2</fullName>
    </recommendedName>
</protein>
<feature type="domain" description="SH2" evidence="5">
    <location>
        <begin position="94"/>
        <end position="191"/>
    </location>
</feature>
<reference evidence="7" key="1">
    <citation type="submission" date="2021-01" db="EMBL/GenBank/DDBJ databases">
        <title>A chromosome-scale assembly of European eel, Anguilla anguilla.</title>
        <authorList>
            <person name="Henkel C."/>
            <person name="Jong-Raadsen S.A."/>
            <person name="Dufour S."/>
            <person name="Weltzien F.-A."/>
            <person name="Palstra A.P."/>
            <person name="Pelster B."/>
            <person name="Spaink H.P."/>
            <person name="Van Den Thillart G.E."/>
            <person name="Jansen H."/>
            <person name="Zahm M."/>
            <person name="Klopp C."/>
            <person name="Cedric C."/>
            <person name="Louis A."/>
            <person name="Berthelot C."/>
            <person name="Parey E."/>
            <person name="Roest Crollius H."/>
            <person name="Montfort J."/>
            <person name="Robinson-Rechavi M."/>
            <person name="Bucao C."/>
            <person name="Bouchez O."/>
            <person name="Gislard M."/>
            <person name="Lluch J."/>
            <person name="Milhes M."/>
            <person name="Lampietro C."/>
            <person name="Lopez Roques C."/>
            <person name="Donnadieu C."/>
            <person name="Braasch I."/>
            <person name="Desvignes T."/>
            <person name="Postlethwait J."/>
            <person name="Bobe J."/>
            <person name="Guiguen Y."/>
            <person name="Dirks R."/>
        </authorList>
    </citation>
    <scope>NUCLEOTIDE SEQUENCE</scope>
    <source>
        <strain evidence="7">Tag_6206</strain>
        <tissue evidence="7">Liver</tissue>
    </source>
</reference>
<evidence type="ECO:0000256" key="2">
    <source>
        <dbReference type="PROSITE-ProRule" id="PRU00191"/>
    </source>
</evidence>
<dbReference type="Pfam" id="PF00018">
    <property type="entry name" value="SH3_1"/>
    <property type="match status" value="1"/>
</dbReference>